<dbReference type="InterPro" id="IPR036397">
    <property type="entry name" value="RNaseH_sf"/>
</dbReference>
<keyword evidence="2" id="KW-0285">Flavoprotein</keyword>
<name>A0A8H4JCH9_9HYPO</name>
<evidence type="ECO:0000256" key="7">
    <source>
        <dbReference type="SAM" id="MobiDB-lite"/>
    </source>
</evidence>
<dbReference type="InterPro" id="IPR045024">
    <property type="entry name" value="NDH-2"/>
</dbReference>
<keyword evidence="10" id="KW-1185">Reference proteome</keyword>
<keyword evidence="6" id="KW-0238">DNA-binding</keyword>
<feature type="compositionally biased region" description="Polar residues" evidence="7">
    <location>
        <begin position="201"/>
        <end position="210"/>
    </location>
</feature>
<dbReference type="GO" id="GO:0003954">
    <property type="term" value="F:NADH dehydrogenase activity"/>
    <property type="evidence" value="ECO:0007669"/>
    <property type="project" value="InterPro"/>
</dbReference>
<dbReference type="PROSITE" id="PS51253">
    <property type="entry name" value="HTH_CENPB"/>
    <property type="match status" value="1"/>
</dbReference>
<dbReference type="Gene3D" id="3.30.420.10">
    <property type="entry name" value="Ribonuclease H-like superfamily/Ribonuclease H"/>
    <property type="match status" value="1"/>
</dbReference>
<evidence type="ECO:0000256" key="5">
    <source>
        <dbReference type="ARBA" id="ARBA00023027"/>
    </source>
</evidence>
<organism evidence="9 10">
    <name type="scientific">Fusarium acutatum</name>
    <dbReference type="NCBI Taxonomy" id="78861"/>
    <lineage>
        <taxon>Eukaryota</taxon>
        <taxon>Fungi</taxon>
        <taxon>Dikarya</taxon>
        <taxon>Ascomycota</taxon>
        <taxon>Pezizomycotina</taxon>
        <taxon>Sordariomycetes</taxon>
        <taxon>Hypocreomycetidae</taxon>
        <taxon>Hypocreales</taxon>
        <taxon>Nectriaceae</taxon>
        <taxon>Fusarium</taxon>
        <taxon>Fusarium fujikuroi species complex</taxon>
    </lineage>
</organism>
<dbReference type="OrthoDB" id="3244603at2759"/>
<dbReference type="GO" id="GO:0005739">
    <property type="term" value="C:mitochondrion"/>
    <property type="evidence" value="ECO:0007669"/>
    <property type="project" value="TreeGrafter"/>
</dbReference>
<feature type="domain" description="HTH CENPB-type" evidence="8">
    <location>
        <begin position="561"/>
        <end position="630"/>
    </location>
</feature>
<dbReference type="InterPro" id="IPR004875">
    <property type="entry name" value="DDE_SF_endonuclease_dom"/>
</dbReference>
<dbReference type="PANTHER" id="PTHR43706">
    <property type="entry name" value="NADH DEHYDROGENASE"/>
    <property type="match status" value="1"/>
</dbReference>
<feature type="region of interest" description="Disordered" evidence="7">
    <location>
        <begin position="46"/>
        <end position="68"/>
    </location>
</feature>
<accession>A0A8H4JCH9</accession>
<dbReference type="GO" id="GO:0003677">
    <property type="term" value="F:DNA binding"/>
    <property type="evidence" value="ECO:0007669"/>
    <property type="project" value="UniProtKB-KW"/>
</dbReference>
<protein>
    <submittedName>
        <fullName evidence="9">NADH dehydrogenase</fullName>
    </submittedName>
</protein>
<keyword evidence="5" id="KW-0520">NAD</keyword>
<dbReference type="Pfam" id="PF03221">
    <property type="entry name" value="HTH_Tnp_Tc5"/>
    <property type="match status" value="1"/>
</dbReference>
<dbReference type="Pfam" id="PF07992">
    <property type="entry name" value="Pyr_redox_2"/>
    <property type="match status" value="1"/>
</dbReference>
<comment type="similarity">
    <text evidence="1">Belongs to the NADH dehydrogenase family.</text>
</comment>
<feature type="compositionally biased region" description="Polar residues" evidence="7">
    <location>
        <begin position="174"/>
        <end position="186"/>
    </location>
</feature>
<gene>
    <name evidence="9" type="ORF">FACUT_13118</name>
</gene>
<dbReference type="InterPro" id="IPR023753">
    <property type="entry name" value="FAD/NAD-binding_dom"/>
</dbReference>
<evidence type="ECO:0000313" key="9">
    <source>
        <dbReference type="EMBL" id="KAF4415782.1"/>
    </source>
</evidence>
<dbReference type="SMART" id="SM00674">
    <property type="entry name" value="CENPB"/>
    <property type="match status" value="1"/>
</dbReference>
<dbReference type="SUPFAM" id="SSF51905">
    <property type="entry name" value="FAD/NAD(P)-binding domain"/>
    <property type="match status" value="1"/>
</dbReference>
<evidence type="ECO:0000313" key="10">
    <source>
        <dbReference type="Proteomes" id="UP000536711"/>
    </source>
</evidence>
<evidence type="ECO:0000256" key="6">
    <source>
        <dbReference type="ARBA" id="ARBA00023125"/>
    </source>
</evidence>
<dbReference type="InterPro" id="IPR036188">
    <property type="entry name" value="FAD/NAD-bd_sf"/>
</dbReference>
<evidence type="ECO:0000256" key="1">
    <source>
        <dbReference type="ARBA" id="ARBA00005272"/>
    </source>
</evidence>
<keyword evidence="3" id="KW-0274">FAD</keyword>
<dbReference type="AlphaFoldDB" id="A0A8H4JCH9"/>
<dbReference type="InterPro" id="IPR006600">
    <property type="entry name" value="HTH_CenpB_DNA-bd_dom"/>
</dbReference>
<dbReference type="PRINTS" id="PR00368">
    <property type="entry name" value="FADPNR"/>
</dbReference>
<sequence length="861" mass="97278">MLECLIRSTDDMASSRLIRSFWQSLARPRSRFLICRDVAVASSTSLSTAARPANTPQHTQGTTDNSEIKATTYTEGRKKRERVVVLGSGWAGYALVRNLDPAKYERIIVSPRSYFVFTPLLASTSVGTLEFRSILEPVRRLQPDRFHQGWADDVDFTNRTIRVETNPDADEINSRTLPPATQSSPHNDGRDSGSSAVPVIQTPSSGSVKETLTKRKGEMITVPYDKLILAVGAYSQTFGIPGAREHANFLRDVGDARSIRLRILQCFERAELPSTTDEQRRKLLHFAVVGGGPTGIEFAAELHDLIHDDLTRIYPDLMPFVGITVYDIEPKILPMFDKKLSSYTIDTFRRQGIHIKTQHHLQSIRPDEDGKGGLKIKIQEYDDEVGAGIVVWSTGLMQNPLVARLVEQDIRAPVTPEEQQLCKQQTWHIVKAEKSGGLVVDDHLRVRVSTGSAQAIDSKSGHSVPNDILPEVYAIGDCAVMEREALPATAQVASQQAKYLAKALNKYGSCEAVGNKSKPFLFLNLGTIAYIGSWRAIAQSIYQVCYWTLHRRQKGILSTRDSIPKSRKLSDLEEQIIVQFILDLDSRGFPPRLRCVEEMANRLLADREMPPVGKRWASNFVKRHKDLKTHFFRKYDYQRAKCEDLTIIRNWFRLVANVIAKYGIRPDEIYNFDETGFMMGVIASGMVVTGAERRGRPKAVQPGNREWITVIQAINAEGQAIPPFIIGAGQYHLANWYRESNLPGDWAIATSPNGWTDNKIGLEWLKHFDRCITKHLKNRYRLLILDGYESHHSVDFERYCKANKIITLCMPPHSSYLLQPLDVGCFGLLKKAYGREIEHLIRCSVTYISKTEFFLTFYTAY</sequence>
<dbReference type="Proteomes" id="UP000536711">
    <property type="component" value="Unassembled WGS sequence"/>
</dbReference>
<evidence type="ECO:0000256" key="4">
    <source>
        <dbReference type="ARBA" id="ARBA00023002"/>
    </source>
</evidence>
<evidence type="ECO:0000256" key="2">
    <source>
        <dbReference type="ARBA" id="ARBA00022630"/>
    </source>
</evidence>
<evidence type="ECO:0000259" key="8">
    <source>
        <dbReference type="PROSITE" id="PS51253"/>
    </source>
</evidence>
<proteinExistence type="inferred from homology"/>
<dbReference type="PANTHER" id="PTHR43706:SF17">
    <property type="entry name" value="NADH DEHYDROGENASE (EUROFUNG)"/>
    <property type="match status" value="1"/>
</dbReference>
<dbReference type="EMBL" id="JAADJF010000512">
    <property type="protein sequence ID" value="KAF4415782.1"/>
    <property type="molecule type" value="Genomic_DNA"/>
</dbReference>
<dbReference type="Gene3D" id="3.50.50.100">
    <property type="match status" value="1"/>
</dbReference>
<dbReference type="Pfam" id="PF03184">
    <property type="entry name" value="DDE_1"/>
    <property type="match status" value="1"/>
</dbReference>
<keyword evidence="4" id="KW-0560">Oxidoreductase</keyword>
<feature type="region of interest" description="Disordered" evidence="7">
    <location>
        <begin position="164"/>
        <end position="212"/>
    </location>
</feature>
<evidence type="ECO:0000256" key="3">
    <source>
        <dbReference type="ARBA" id="ARBA00022827"/>
    </source>
</evidence>
<feature type="compositionally biased region" description="Polar residues" evidence="7">
    <location>
        <begin position="54"/>
        <end position="68"/>
    </location>
</feature>
<reference evidence="9 10" key="1">
    <citation type="submission" date="2020-01" db="EMBL/GenBank/DDBJ databases">
        <title>Identification and distribution of gene clusters putatively required for synthesis of sphingolipid metabolism inhibitors in phylogenetically diverse species of the filamentous fungus Fusarium.</title>
        <authorList>
            <person name="Kim H.-S."/>
            <person name="Busman M."/>
            <person name="Brown D.W."/>
            <person name="Divon H."/>
            <person name="Uhlig S."/>
            <person name="Proctor R.H."/>
        </authorList>
    </citation>
    <scope>NUCLEOTIDE SEQUENCE [LARGE SCALE GENOMIC DNA]</scope>
    <source>
        <strain evidence="9 10">NRRL 13308</strain>
    </source>
</reference>
<comment type="caution">
    <text evidence="9">The sequence shown here is derived from an EMBL/GenBank/DDBJ whole genome shotgun (WGS) entry which is preliminary data.</text>
</comment>